<sequence>MPILKLKTALPHSDEGALHMAASARAAPSPTPSTAGGGGGGTKLKLNFSQPPTPATEQPASTLGALPGANKKKPAQRKPANGAASKGSAGQKRPAKEDISPLPKRLAGDSQPVRKPLLKLKNPTPSYTGVETTTPLTAGGLNKIKFGGARKPSEVKRPTLIARRKVPDRPKGVGYDSEDSEREEDPAIQQGLILRMQPGGDADALRAAIANGKIGVKEQDGVNASLKFLTTDLRRAVVKVGPRMYAAALVDLPCIVESMKSWDKKGWWKVADVSQMLLVLGPVKSEDEVKNYSLPGEVDKSTMQYAHGLTPPMHHVRKRRFRKRAGYQESTNVEDEVERLLRDDKEWERNRDAVIQVQEYTQGEWERLQNEPEPGQEEEYNDELDADGEPMDSTEWDPQQQQDLEGDDDNLEAELQDAMAEDMFGEPGPAAADLMTDSPIPMAEQAASMSAVEYTMADDSAAETPAATPRGDGQDPTLTQDEQSSDEDESDYDDDEDSPAVVDEDAAARAAERTQQLEEVDDLQREIESAEEKITKITNQLLKRRETEKLGKLKEDWKMKRLAFGLDED</sequence>
<dbReference type="GO" id="GO:0051123">
    <property type="term" value="P:RNA polymerase II preinitiation complex assembly"/>
    <property type="evidence" value="ECO:0007669"/>
    <property type="project" value="TreeGrafter"/>
</dbReference>
<gene>
    <name evidence="8" type="ORF">LTR36_002676</name>
</gene>
<comment type="caution">
    <text evidence="8">The sequence shown here is derived from an EMBL/GenBank/DDBJ whole genome shotgun (WGS) entry which is preliminary data.</text>
</comment>
<organism evidence="8 9">
    <name type="scientific">Oleoguttula mirabilis</name>
    <dbReference type="NCBI Taxonomy" id="1507867"/>
    <lineage>
        <taxon>Eukaryota</taxon>
        <taxon>Fungi</taxon>
        <taxon>Dikarya</taxon>
        <taxon>Ascomycota</taxon>
        <taxon>Pezizomycotina</taxon>
        <taxon>Dothideomycetes</taxon>
        <taxon>Dothideomycetidae</taxon>
        <taxon>Mycosphaerellales</taxon>
        <taxon>Teratosphaeriaceae</taxon>
        <taxon>Oleoguttula</taxon>
    </lineage>
</organism>
<feature type="compositionally biased region" description="Basic and acidic residues" evidence="6">
    <location>
        <begin position="506"/>
        <end position="523"/>
    </location>
</feature>
<dbReference type="PANTHER" id="PTHR12228:SF0">
    <property type="entry name" value="TATA-BOX BINDING PROTEIN ASSOCIATED FACTOR 7"/>
    <property type="match status" value="1"/>
</dbReference>
<comment type="subcellular location">
    <subcellularLocation>
        <location evidence="1">Nucleus</location>
    </subcellularLocation>
</comment>
<evidence type="ECO:0000313" key="9">
    <source>
        <dbReference type="Proteomes" id="UP001324427"/>
    </source>
</evidence>
<dbReference type="AlphaFoldDB" id="A0AAV9JK85"/>
<dbReference type="InterPro" id="IPR037817">
    <property type="entry name" value="TAF7"/>
</dbReference>
<dbReference type="GO" id="GO:0005669">
    <property type="term" value="C:transcription factor TFIID complex"/>
    <property type="evidence" value="ECO:0007669"/>
    <property type="project" value="InterPro"/>
</dbReference>
<dbReference type="SMART" id="SM01370">
    <property type="entry name" value="TAFII55_N"/>
    <property type="match status" value="1"/>
</dbReference>
<feature type="region of interest" description="Disordered" evidence="6">
    <location>
        <begin position="1"/>
        <end position="134"/>
    </location>
</feature>
<feature type="compositionally biased region" description="Low complexity" evidence="6">
    <location>
        <begin position="21"/>
        <end position="34"/>
    </location>
</feature>
<feature type="compositionally biased region" description="Acidic residues" evidence="6">
    <location>
        <begin position="404"/>
        <end position="424"/>
    </location>
</feature>
<dbReference type="CDD" id="cd08047">
    <property type="entry name" value="TAF7"/>
    <property type="match status" value="1"/>
</dbReference>
<dbReference type="InterPro" id="IPR006751">
    <property type="entry name" value="TAFII55_prot_cons_reg"/>
</dbReference>
<dbReference type="GO" id="GO:0016251">
    <property type="term" value="F:RNA polymerase II general transcription initiation factor activity"/>
    <property type="evidence" value="ECO:0007669"/>
    <property type="project" value="TreeGrafter"/>
</dbReference>
<reference evidence="8 9" key="1">
    <citation type="submission" date="2021-11" db="EMBL/GenBank/DDBJ databases">
        <title>Black yeast isolated from Biological Soil Crust.</title>
        <authorList>
            <person name="Kurbessoian T."/>
        </authorList>
    </citation>
    <scope>NUCLEOTIDE SEQUENCE [LARGE SCALE GENOMIC DNA]</scope>
    <source>
        <strain evidence="8 9">CCFEE 5522</strain>
    </source>
</reference>
<proteinExistence type="inferred from homology"/>
<keyword evidence="9" id="KW-1185">Reference proteome</keyword>
<evidence type="ECO:0000256" key="1">
    <source>
        <dbReference type="ARBA" id="ARBA00004123"/>
    </source>
</evidence>
<evidence type="ECO:0000256" key="4">
    <source>
        <dbReference type="ARBA" id="ARBA00023163"/>
    </source>
</evidence>
<dbReference type="PANTHER" id="PTHR12228">
    <property type="entry name" value="TRANSCRIPTION INITIATION FACTOR TFIID 55 KD SUBUNIT-RELATED"/>
    <property type="match status" value="1"/>
</dbReference>
<name>A0AAV9JK85_9PEZI</name>
<evidence type="ECO:0000256" key="5">
    <source>
        <dbReference type="ARBA" id="ARBA00023242"/>
    </source>
</evidence>
<keyword evidence="5" id="KW-0539">Nucleus</keyword>
<feature type="compositionally biased region" description="Acidic residues" evidence="6">
    <location>
        <begin position="374"/>
        <end position="395"/>
    </location>
</feature>
<keyword evidence="3" id="KW-0805">Transcription regulation</keyword>
<accession>A0AAV9JK85</accession>
<dbReference type="Pfam" id="PF04658">
    <property type="entry name" value="TAFII55_N"/>
    <property type="match status" value="1"/>
</dbReference>
<evidence type="ECO:0000256" key="2">
    <source>
        <dbReference type="ARBA" id="ARBA00009368"/>
    </source>
</evidence>
<protein>
    <recommendedName>
        <fullName evidence="7">TAFII55 protein conserved region domain-containing protein</fullName>
    </recommendedName>
</protein>
<keyword evidence="4" id="KW-0804">Transcription</keyword>
<evidence type="ECO:0000256" key="3">
    <source>
        <dbReference type="ARBA" id="ARBA00023015"/>
    </source>
</evidence>
<feature type="compositionally biased region" description="Polar residues" evidence="6">
    <location>
        <begin position="123"/>
        <end position="134"/>
    </location>
</feature>
<feature type="compositionally biased region" description="Acidic residues" evidence="6">
    <location>
        <begin position="483"/>
        <end position="505"/>
    </location>
</feature>
<evidence type="ECO:0000256" key="6">
    <source>
        <dbReference type="SAM" id="MobiDB-lite"/>
    </source>
</evidence>
<evidence type="ECO:0000259" key="7">
    <source>
        <dbReference type="SMART" id="SM01370"/>
    </source>
</evidence>
<dbReference type="Proteomes" id="UP001324427">
    <property type="component" value="Unassembled WGS sequence"/>
</dbReference>
<feature type="compositionally biased region" description="Polar residues" evidence="6">
    <location>
        <begin position="47"/>
        <end position="61"/>
    </location>
</feature>
<dbReference type="EMBL" id="JAVFHQ010000018">
    <property type="protein sequence ID" value="KAK4545722.1"/>
    <property type="molecule type" value="Genomic_DNA"/>
</dbReference>
<feature type="region of interest" description="Disordered" evidence="6">
    <location>
        <begin position="360"/>
        <end position="523"/>
    </location>
</feature>
<feature type="domain" description="TAFII55 protein conserved region" evidence="7">
    <location>
        <begin position="188"/>
        <end position="349"/>
    </location>
</feature>
<comment type="similarity">
    <text evidence="2">Belongs to the TAF7 family.</text>
</comment>
<evidence type="ECO:0000313" key="8">
    <source>
        <dbReference type="EMBL" id="KAK4545722.1"/>
    </source>
</evidence>